<keyword evidence="3" id="KW-1185">Reference proteome</keyword>
<keyword evidence="1" id="KW-0472">Membrane</keyword>
<dbReference type="EMBL" id="QFFJ01000002">
    <property type="protein sequence ID" value="RBL90431.1"/>
    <property type="molecule type" value="Genomic_DNA"/>
</dbReference>
<protein>
    <submittedName>
        <fullName evidence="2">Uncharacterized protein</fullName>
    </submittedName>
</protein>
<organism evidence="2 3">
    <name type="scientific">Chitinophaga flava</name>
    <dbReference type="NCBI Taxonomy" id="2259036"/>
    <lineage>
        <taxon>Bacteria</taxon>
        <taxon>Pseudomonadati</taxon>
        <taxon>Bacteroidota</taxon>
        <taxon>Chitinophagia</taxon>
        <taxon>Chitinophagales</taxon>
        <taxon>Chitinophagaceae</taxon>
        <taxon>Chitinophaga</taxon>
    </lineage>
</organism>
<name>A0A365XWQ6_9BACT</name>
<keyword evidence="1" id="KW-0812">Transmembrane</keyword>
<accession>A0A365XWQ6</accession>
<evidence type="ECO:0000313" key="3">
    <source>
        <dbReference type="Proteomes" id="UP000253410"/>
    </source>
</evidence>
<comment type="caution">
    <text evidence="2">The sequence shown here is derived from an EMBL/GenBank/DDBJ whole genome shotgun (WGS) entry which is preliminary data.</text>
</comment>
<evidence type="ECO:0000313" key="2">
    <source>
        <dbReference type="EMBL" id="RBL90431.1"/>
    </source>
</evidence>
<dbReference type="AlphaFoldDB" id="A0A365XWQ6"/>
<proteinExistence type="predicted"/>
<feature type="transmembrane region" description="Helical" evidence="1">
    <location>
        <begin position="66"/>
        <end position="85"/>
    </location>
</feature>
<keyword evidence="1" id="KW-1133">Transmembrane helix</keyword>
<gene>
    <name evidence="2" type="ORF">DF182_28640</name>
</gene>
<feature type="transmembrane region" description="Helical" evidence="1">
    <location>
        <begin position="97"/>
        <end position="115"/>
    </location>
</feature>
<feature type="transmembrane region" description="Helical" evidence="1">
    <location>
        <begin position="33"/>
        <end position="54"/>
    </location>
</feature>
<evidence type="ECO:0000256" key="1">
    <source>
        <dbReference type="SAM" id="Phobius"/>
    </source>
</evidence>
<sequence>MGIAAGVISAVLSLIYAAVYQTALGADFSAVVPVAAVASANIAAGVLMMLAYWLWERWCQGKAVPVFNVILIFVSLLSSAIPLAVSLPLNIPAPELFPGMVVPMHLFPVLVWLGLQPLLSDKNRTSGGR</sequence>
<reference evidence="2 3" key="1">
    <citation type="submission" date="2018-05" db="EMBL/GenBank/DDBJ databases">
        <title>Chitinophaga sp. K3CV102501T nov., isolated from isolated from a monsoon evergreen broad-leaved forest soil.</title>
        <authorList>
            <person name="Lv Y."/>
        </authorList>
    </citation>
    <scope>NUCLEOTIDE SEQUENCE [LARGE SCALE GENOMIC DNA]</scope>
    <source>
        <strain evidence="2 3">GDMCC 1.1325</strain>
    </source>
</reference>
<dbReference type="Proteomes" id="UP000253410">
    <property type="component" value="Unassembled WGS sequence"/>
</dbReference>